<comment type="caution">
    <text evidence="4">The sequence shown here is derived from an EMBL/GenBank/DDBJ whole genome shotgun (WGS) entry which is preliminary data.</text>
</comment>
<organism evidence="4 5">
    <name type="scientific">Halococcus salifodinae DSM 8989</name>
    <dbReference type="NCBI Taxonomy" id="1227456"/>
    <lineage>
        <taxon>Archaea</taxon>
        <taxon>Methanobacteriati</taxon>
        <taxon>Methanobacteriota</taxon>
        <taxon>Stenosarchaea group</taxon>
        <taxon>Halobacteria</taxon>
        <taxon>Halobacteriales</taxon>
        <taxon>Halococcaceae</taxon>
        <taxon>Halococcus</taxon>
    </lineage>
</organism>
<feature type="region of interest" description="Disordered" evidence="1">
    <location>
        <begin position="300"/>
        <end position="386"/>
    </location>
</feature>
<keyword evidence="2" id="KW-1133">Transmembrane helix</keyword>
<dbReference type="STRING" id="1227456.C450_18343"/>
<dbReference type="InterPro" id="IPR055706">
    <property type="entry name" value="Slg1/2_DUF7282"/>
</dbReference>
<keyword evidence="2" id="KW-0812">Transmembrane</keyword>
<proteinExistence type="predicted"/>
<dbReference type="PATRIC" id="fig|1227456.3.peg.3732"/>
<name>M0MXU1_9EURY</name>
<gene>
    <name evidence="4" type="ORF">C450_18343</name>
</gene>
<protein>
    <recommendedName>
        <fullName evidence="3">DUF7282 domain-containing protein</fullName>
    </recommendedName>
</protein>
<dbReference type="EMBL" id="AOME01000079">
    <property type="protein sequence ID" value="EMA49250.1"/>
    <property type="molecule type" value="Genomic_DNA"/>
</dbReference>
<feature type="domain" description="DUF7282" evidence="3">
    <location>
        <begin position="51"/>
        <end position="166"/>
    </location>
</feature>
<dbReference type="OrthoDB" id="239724at2157"/>
<keyword evidence="2" id="KW-0472">Membrane</keyword>
<dbReference type="Pfam" id="PF23951">
    <property type="entry name" value="DUF7282"/>
    <property type="match status" value="2"/>
</dbReference>
<feature type="domain" description="DUF7282" evidence="3">
    <location>
        <begin position="176"/>
        <end position="289"/>
    </location>
</feature>
<evidence type="ECO:0000259" key="3">
    <source>
        <dbReference type="Pfam" id="PF23951"/>
    </source>
</evidence>
<dbReference type="PROSITE" id="PS51318">
    <property type="entry name" value="TAT"/>
    <property type="match status" value="1"/>
</dbReference>
<evidence type="ECO:0000256" key="2">
    <source>
        <dbReference type="SAM" id="Phobius"/>
    </source>
</evidence>
<evidence type="ECO:0000313" key="4">
    <source>
        <dbReference type="EMBL" id="EMA49250.1"/>
    </source>
</evidence>
<accession>M0MXU1</accession>
<feature type="region of interest" description="Disordered" evidence="1">
    <location>
        <begin position="260"/>
        <end position="284"/>
    </location>
</feature>
<evidence type="ECO:0000313" key="5">
    <source>
        <dbReference type="Proteomes" id="UP000011625"/>
    </source>
</evidence>
<dbReference type="InterPro" id="IPR006311">
    <property type="entry name" value="TAT_signal"/>
</dbReference>
<evidence type="ECO:0000256" key="1">
    <source>
        <dbReference type="SAM" id="MobiDB-lite"/>
    </source>
</evidence>
<feature type="compositionally biased region" description="Polar residues" evidence="1">
    <location>
        <begin position="315"/>
        <end position="327"/>
    </location>
</feature>
<dbReference type="Proteomes" id="UP000011625">
    <property type="component" value="Unassembled WGS sequence"/>
</dbReference>
<sequence>MTSIRRRSALLLAVLAAASLAMTTGAAGSAPAISAGGAALQTDDANATTNASITVANQTRDGRSVAIEAATLPDGGFVLLEEAGSNGSVVGVSLPLSAGTHEGRVTLRGVPGADVNVSRLSTNTTLVATIHRDTDGDDRFDGLIAADTDGAYTTNGSPVADRVRVTVPSAERPTNATLAFPNETTNGSTVTVGPVTLPEGGYVGVHRGPYNDSNATESVIGATRYLEPGSYTNVTVPVSSDDSGLNATAQDRNMRLSAAAYTDSDGDREFQYVPSNGSEDEPYIDDGPVNASGVVTIEAPNTTVTPSGSVAAPTTAENGTQQPTQGESTTTAPQPSSTTSGANVSSATLTPTTTQTAETTEPATSTPDPASGSDHETTAYGGGSDGREGILDNPLFPVLALVFAVFVVLVVVTGQ</sequence>
<dbReference type="AlphaFoldDB" id="M0MXU1"/>
<reference evidence="4 5" key="1">
    <citation type="journal article" date="2014" name="PLoS Genet.">
        <title>Phylogenetically driven sequencing of extremely halophilic archaea reveals strategies for static and dynamic osmo-response.</title>
        <authorList>
            <person name="Becker E.A."/>
            <person name="Seitzer P.M."/>
            <person name="Tritt A."/>
            <person name="Larsen D."/>
            <person name="Krusor M."/>
            <person name="Yao A.I."/>
            <person name="Wu D."/>
            <person name="Madern D."/>
            <person name="Eisen J.A."/>
            <person name="Darling A.E."/>
            <person name="Facciotti M.T."/>
        </authorList>
    </citation>
    <scope>NUCLEOTIDE SEQUENCE [LARGE SCALE GENOMIC DNA]</scope>
    <source>
        <strain evidence="4 5">DSM 8989</strain>
    </source>
</reference>
<feature type="transmembrane region" description="Helical" evidence="2">
    <location>
        <begin position="395"/>
        <end position="414"/>
    </location>
</feature>
<dbReference type="RefSeq" id="WP_005045848.1">
    <property type="nucleotide sequence ID" value="NZ_AOME01000079.1"/>
</dbReference>
<feature type="compositionally biased region" description="Low complexity" evidence="1">
    <location>
        <begin position="328"/>
        <end position="371"/>
    </location>
</feature>
<keyword evidence="5" id="KW-1185">Reference proteome</keyword>